<keyword evidence="6" id="KW-0804">Transcription</keyword>
<dbReference type="GO" id="GO:0000150">
    <property type="term" value="F:DNA strand exchange activity"/>
    <property type="evidence" value="ECO:0007669"/>
    <property type="project" value="InterPro"/>
</dbReference>
<dbReference type="GO" id="GO:0005739">
    <property type="term" value="C:mitochondrion"/>
    <property type="evidence" value="ECO:0007669"/>
    <property type="project" value="UniProtKB-SubCell"/>
</dbReference>
<evidence type="ECO:0000256" key="8">
    <source>
        <dbReference type="ARBA" id="ARBA00035185"/>
    </source>
</evidence>
<keyword evidence="7" id="KW-0687">Ribonucleoprotein</keyword>
<comment type="caution">
    <text evidence="9">The sequence shown here is derived from an EMBL/GenBank/DDBJ whole genome shotgun (WGS) entry which is preliminary data.</text>
</comment>
<evidence type="ECO:0000256" key="7">
    <source>
        <dbReference type="ARBA" id="ARBA00023274"/>
    </source>
</evidence>
<protein>
    <recommendedName>
        <fullName evidence="8">Large ribosomal subunit protein mL67</fullName>
    </recommendedName>
</protein>
<dbReference type="GO" id="GO:0003735">
    <property type="term" value="F:structural constituent of ribosome"/>
    <property type="evidence" value="ECO:0007669"/>
    <property type="project" value="TreeGrafter"/>
</dbReference>
<evidence type="ECO:0000256" key="3">
    <source>
        <dbReference type="ARBA" id="ARBA00022980"/>
    </source>
</evidence>
<evidence type="ECO:0000256" key="2">
    <source>
        <dbReference type="ARBA" id="ARBA00010741"/>
    </source>
</evidence>
<evidence type="ECO:0000256" key="5">
    <source>
        <dbReference type="ARBA" id="ARBA00023128"/>
    </source>
</evidence>
<dbReference type="InterPro" id="IPR024629">
    <property type="entry name" value="Ribosomal_mL67"/>
</dbReference>
<dbReference type="GO" id="GO:1990904">
    <property type="term" value="C:ribonucleoprotein complex"/>
    <property type="evidence" value="ECO:0007669"/>
    <property type="project" value="UniProtKB-KW"/>
</dbReference>
<comment type="subcellular location">
    <subcellularLocation>
        <location evidence="1">Mitochondrion</location>
    </subcellularLocation>
</comment>
<dbReference type="Pfam" id="PF12829">
    <property type="entry name" value="Mhr1"/>
    <property type="match status" value="1"/>
</dbReference>
<evidence type="ECO:0000256" key="4">
    <source>
        <dbReference type="ARBA" id="ARBA00023015"/>
    </source>
</evidence>
<comment type="similarity">
    <text evidence="2">Belongs to the mitochondrion-specific ribosomal protein mL67 family.</text>
</comment>
<evidence type="ECO:0000313" key="9">
    <source>
        <dbReference type="EMBL" id="RDW63147.1"/>
    </source>
</evidence>
<name>A0A3D8QMY7_9EURO</name>
<keyword evidence="5" id="KW-0496">Mitochondrion</keyword>
<evidence type="ECO:0000256" key="1">
    <source>
        <dbReference type="ARBA" id="ARBA00004173"/>
    </source>
</evidence>
<dbReference type="OrthoDB" id="5333655at2759"/>
<accession>A0A3D8QMY7</accession>
<keyword evidence="10" id="KW-1185">Reference proteome</keyword>
<proteinExistence type="inferred from homology"/>
<dbReference type="RefSeq" id="XP_026599336.1">
    <property type="nucleotide sequence ID" value="XM_026752274.1"/>
</dbReference>
<sequence>MASQPVQTKTLKGTFEKILDPTKIGTWNIIRRPPIENHSVIQGKPREQNSNAFKTHQYKEGVRLRKAINALTHGKNIFVYHNIRTNQVVYSLTRYLEKTNVLKQLLYHGKKTVPATLRKDMWVPYFSVHFNDSKIGLRAYHLLREFSMQRQLDPPREMITITEKFLSQKRPRSPKEAEEFDEKYNDKIGWLMEKKDRARAVMDQKATSVADVSAVLAIQEQEIQDGFADGKRGYLTRGARRRRRAARKKEEAKQVGHAERIANFEATLSTDKVAYKIQDPANESTEGAPVRSPTDMVKILWNDLHNARWAETWPERVLHGELDLSRDHVMPGAKPIYGVEILADKQFKEKKTEEATA</sequence>
<keyword evidence="4" id="KW-0805">Transcription regulation</keyword>
<gene>
    <name evidence="9" type="ORF">DSM5745_10258</name>
</gene>
<organism evidence="9 10">
    <name type="scientific">Aspergillus mulundensis</name>
    <dbReference type="NCBI Taxonomy" id="1810919"/>
    <lineage>
        <taxon>Eukaryota</taxon>
        <taxon>Fungi</taxon>
        <taxon>Dikarya</taxon>
        <taxon>Ascomycota</taxon>
        <taxon>Pezizomycotina</taxon>
        <taxon>Eurotiomycetes</taxon>
        <taxon>Eurotiomycetidae</taxon>
        <taxon>Eurotiales</taxon>
        <taxon>Aspergillaceae</taxon>
        <taxon>Aspergillus</taxon>
        <taxon>Aspergillus subgen. Nidulantes</taxon>
    </lineage>
</organism>
<evidence type="ECO:0000256" key="6">
    <source>
        <dbReference type="ARBA" id="ARBA00023163"/>
    </source>
</evidence>
<reference evidence="9 10" key="1">
    <citation type="journal article" date="2018" name="IMA Fungus">
        <title>IMA Genome-F 9: Draft genome sequence of Annulohypoxylon stygium, Aspergillus mulundensis, Berkeleyomyces basicola (syn. Thielaviopsis basicola), Ceratocystis smalleyi, two Cercospora beticola strains, Coleophoma cylindrospora, Fusarium fracticaudum, Phialophora cf. hyalina, and Morchella septimelata.</title>
        <authorList>
            <person name="Wingfield B.D."/>
            <person name="Bills G.F."/>
            <person name="Dong Y."/>
            <person name="Huang W."/>
            <person name="Nel W.J."/>
            <person name="Swalarsk-Parry B.S."/>
            <person name="Vaghefi N."/>
            <person name="Wilken P.M."/>
            <person name="An Z."/>
            <person name="de Beer Z.W."/>
            <person name="De Vos L."/>
            <person name="Chen L."/>
            <person name="Duong T.A."/>
            <person name="Gao Y."/>
            <person name="Hammerbacher A."/>
            <person name="Kikkert J.R."/>
            <person name="Li Y."/>
            <person name="Li H."/>
            <person name="Li K."/>
            <person name="Li Q."/>
            <person name="Liu X."/>
            <person name="Ma X."/>
            <person name="Naidoo K."/>
            <person name="Pethybridge S.J."/>
            <person name="Sun J."/>
            <person name="Steenkamp E.T."/>
            <person name="van der Nest M.A."/>
            <person name="van Wyk S."/>
            <person name="Wingfield M.J."/>
            <person name="Xiong C."/>
            <person name="Yue Q."/>
            <person name="Zhang X."/>
        </authorList>
    </citation>
    <scope>NUCLEOTIDE SEQUENCE [LARGE SCALE GENOMIC DNA]</scope>
    <source>
        <strain evidence="9 10">DSM 5745</strain>
    </source>
</reference>
<dbReference type="PANTHER" id="PTHR28184:SF1">
    <property type="entry name" value="LARGE RIBOSOMAL SUBUNIT PROTEIN ML67"/>
    <property type="match status" value="1"/>
</dbReference>
<evidence type="ECO:0000313" key="10">
    <source>
        <dbReference type="Proteomes" id="UP000256690"/>
    </source>
</evidence>
<dbReference type="PANTHER" id="PTHR28184">
    <property type="entry name" value="MITOCHONDRIAL HOMOLOGOUS RECOMBINATION PROTEIN 1"/>
    <property type="match status" value="1"/>
</dbReference>
<dbReference type="GeneID" id="38120628"/>
<dbReference type="STRING" id="1810919.A0A3D8QMY7"/>
<dbReference type="GO" id="GO:0005840">
    <property type="term" value="C:ribosome"/>
    <property type="evidence" value="ECO:0007669"/>
    <property type="project" value="UniProtKB-KW"/>
</dbReference>
<dbReference type="EMBL" id="PVWQ01000015">
    <property type="protein sequence ID" value="RDW63147.1"/>
    <property type="molecule type" value="Genomic_DNA"/>
</dbReference>
<dbReference type="GO" id="GO:0003697">
    <property type="term" value="F:single-stranded DNA binding"/>
    <property type="evidence" value="ECO:0007669"/>
    <property type="project" value="InterPro"/>
</dbReference>
<keyword evidence="3" id="KW-0689">Ribosomal protein</keyword>
<dbReference type="Proteomes" id="UP000256690">
    <property type="component" value="Unassembled WGS sequence"/>
</dbReference>
<dbReference type="AlphaFoldDB" id="A0A3D8QMY7"/>